<feature type="compositionally biased region" description="Polar residues" evidence="6">
    <location>
        <begin position="269"/>
        <end position="286"/>
    </location>
</feature>
<evidence type="ECO:0000256" key="2">
    <source>
        <dbReference type="ARBA" id="ARBA00022692"/>
    </source>
</evidence>
<evidence type="ECO:0000313" key="8">
    <source>
        <dbReference type="EMBL" id="OWR43094.1"/>
    </source>
</evidence>
<keyword evidence="2 7" id="KW-0812">Transmembrane</keyword>
<feature type="region of interest" description="Disordered" evidence="6">
    <location>
        <begin position="914"/>
        <end position="951"/>
    </location>
</feature>
<dbReference type="GO" id="GO:0019230">
    <property type="term" value="P:proprioception"/>
    <property type="evidence" value="ECO:0007669"/>
    <property type="project" value="TreeGrafter"/>
</dbReference>
<dbReference type="PANTHER" id="PTHR21676:SF6">
    <property type="entry name" value="PROTEIN STUM"/>
    <property type="match status" value="1"/>
</dbReference>
<feature type="region of interest" description="Disordered" evidence="6">
    <location>
        <begin position="71"/>
        <end position="437"/>
    </location>
</feature>
<feature type="compositionally biased region" description="Basic and acidic residues" evidence="6">
    <location>
        <begin position="695"/>
        <end position="705"/>
    </location>
</feature>
<feature type="compositionally biased region" description="Low complexity" evidence="6">
    <location>
        <begin position="71"/>
        <end position="81"/>
    </location>
</feature>
<accession>A0A212ENN2</accession>
<evidence type="ECO:0000256" key="5">
    <source>
        <dbReference type="SAM" id="Coils"/>
    </source>
</evidence>
<evidence type="ECO:0000256" key="1">
    <source>
        <dbReference type="ARBA" id="ARBA00004141"/>
    </source>
</evidence>
<feature type="compositionally biased region" description="Basic and acidic residues" evidence="6">
    <location>
        <begin position="287"/>
        <end position="297"/>
    </location>
</feature>
<dbReference type="InterPro" id="IPR026673">
    <property type="entry name" value="SPEC3/Stum"/>
</dbReference>
<feature type="coiled-coil region" evidence="5">
    <location>
        <begin position="589"/>
        <end position="616"/>
    </location>
</feature>
<feature type="compositionally biased region" description="Basic and acidic residues" evidence="6">
    <location>
        <begin position="500"/>
        <end position="534"/>
    </location>
</feature>
<dbReference type="GO" id="GO:0050954">
    <property type="term" value="P:sensory perception of mechanical stimulus"/>
    <property type="evidence" value="ECO:0007669"/>
    <property type="project" value="TreeGrafter"/>
</dbReference>
<name>A0A212ENN2_DANPL</name>
<feature type="compositionally biased region" description="Basic and acidic residues" evidence="6">
    <location>
        <begin position="365"/>
        <end position="416"/>
    </location>
</feature>
<dbReference type="Proteomes" id="UP000007151">
    <property type="component" value="Unassembled WGS sequence"/>
</dbReference>
<dbReference type="GO" id="GO:0071683">
    <property type="term" value="C:sensory dendrite"/>
    <property type="evidence" value="ECO:0007669"/>
    <property type="project" value="TreeGrafter"/>
</dbReference>
<dbReference type="GO" id="GO:0042330">
    <property type="term" value="P:taxis"/>
    <property type="evidence" value="ECO:0007669"/>
    <property type="project" value="TreeGrafter"/>
</dbReference>
<sequence length="1103" mass="121012">MAQMATLPPPGPVHRPPRDFLKENMEEIRELSELNREKNEAEAEKKKVEEEIALLKEMGLIDKKGEIKSVVNSRANSRSSSPNKFILRSRSNSPSAILLEARSSEYLNKDGGKPVSHRSRVRSISKSQPQSGNGSPKHSKIPTRQNSVSPTRSNSRQSMDKSLSKNQRHISNSTSSIHESIRIGSTVHDKRASQSTDLLNIGPTNIKSKPPISPGRIGPPPSNKSINPKRLSPIVGTPSKSPLEDSKPSSAKISVNSTATKGTKPVKASGSTPAASRLNSRQASKATSRDTSPDKRKTSTGVSKTNSITKTATKPPNTRSSQKPPVANKSEPKKPISRTNSVKNLSRAPSTKALNEKPPLSRQSSKKDITEKAKPVSKKNEMTSKVDVTEKTVMKTDESKNEVIENKDKKDDDNKVDANVGDSIEKHDNETQYDKKPADTEELVIMTKKNVVSMTTAAITSQPLEVVATVTNQLPAALEKAREKAEIERISSKDSLLAVEDEKVTKTPDETKVEKEDKRTSKSKSEKAFDESVKLRPLQPPYNNPQVERVKQKIDSILKEPEISTENILAAAKQKETPKATADKTRDSIKSLKSDIIEKKEKIKKQSEEITEFKKEASKIVDSIITPVEEPKELMEKTKDEIKKDIEPIVKVVSERKKEVKADVEKMTETLVQGGPELEVLSSNVSTPGAAGKRKVADGASDKSHSNGGVGGESALMRFPQSTSTTPKPPPRAHREAKDKSPPAQETQAPQDGTTKTNICTRFIGKCRTACSCCTKTQLDGIEEQRDIDEEQPAKKHFLQRLNCFKKKIPEEDIEAAAGKGTTIEFESETKRKRKIRDVLCGCCRRDRVADVSEPRAVDVSPPVTTSDVVQEGGCCGKRREIERRDSILSEQPTSSCCSAFNRWIVGACRRSSEGSSSRRTSLFSKNKSLSPTLPPEDISSSLPSPKPKIVLTDDQKSDITLVSEDDEDTRKKLDSSLIEHTSAMRGAIPVLALPLAVFCLICNILIPGLGTIFSGLFCLCFGIPRFGVYDGAKHRIGSLVINLLVGCSQLFTVLFCLVGWGWAIWWGVIMVQVSRKYKKLKADAAAAEAEAPPVTNNNHTRP</sequence>
<feature type="compositionally biased region" description="Polar residues" evidence="6">
    <location>
        <begin position="337"/>
        <end position="353"/>
    </location>
</feature>
<keyword evidence="4 7" id="KW-0472">Membrane</keyword>
<feature type="region of interest" description="Disordered" evidence="6">
    <location>
        <begin position="487"/>
        <end position="550"/>
    </location>
</feature>
<dbReference type="KEGG" id="dpl:KGM_211813"/>
<feature type="compositionally biased region" description="Polar residues" evidence="6">
    <location>
        <begin position="248"/>
        <end position="261"/>
    </location>
</feature>
<feature type="compositionally biased region" description="Polar residues" evidence="6">
    <location>
        <begin position="193"/>
        <end position="207"/>
    </location>
</feature>
<evidence type="ECO:0000256" key="6">
    <source>
        <dbReference type="SAM" id="MobiDB-lite"/>
    </source>
</evidence>
<feature type="region of interest" description="Disordered" evidence="6">
    <location>
        <begin position="670"/>
        <end position="755"/>
    </location>
</feature>
<dbReference type="Pfam" id="PF15795">
    <property type="entry name" value="Spec3"/>
    <property type="match status" value="1"/>
</dbReference>
<dbReference type="GO" id="GO:0016020">
    <property type="term" value="C:membrane"/>
    <property type="evidence" value="ECO:0007669"/>
    <property type="project" value="UniProtKB-SubCell"/>
</dbReference>
<feature type="compositionally biased region" description="Polar residues" evidence="6">
    <location>
        <begin position="744"/>
        <end position="755"/>
    </location>
</feature>
<keyword evidence="9" id="KW-1185">Reference proteome</keyword>
<feature type="compositionally biased region" description="Pro residues" evidence="6">
    <location>
        <begin position="211"/>
        <end position="222"/>
    </location>
</feature>
<feature type="compositionally biased region" description="Basic and acidic residues" evidence="6">
    <location>
        <begin position="423"/>
        <end position="437"/>
    </location>
</feature>
<proteinExistence type="predicted"/>
<dbReference type="AlphaFoldDB" id="A0A212ENN2"/>
<comment type="subcellular location">
    <subcellularLocation>
        <location evidence="1">Membrane</location>
        <topology evidence="1">Multi-pass membrane protein</topology>
    </subcellularLocation>
</comment>
<feature type="coiled-coil region" evidence="5">
    <location>
        <begin position="21"/>
        <end position="58"/>
    </location>
</feature>
<evidence type="ECO:0000256" key="3">
    <source>
        <dbReference type="ARBA" id="ARBA00022989"/>
    </source>
</evidence>
<feature type="transmembrane region" description="Helical" evidence="7">
    <location>
        <begin position="1013"/>
        <end position="1030"/>
    </location>
</feature>
<gene>
    <name evidence="8" type="ORF">KGM_211813</name>
</gene>
<feature type="transmembrane region" description="Helical" evidence="7">
    <location>
        <begin position="987"/>
        <end position="1006"/>
    </location>
</feature>
<keyword evidence="3 7" id="KW-1133">Transmembrane helix</keyword>
<organism evidence="8 9">
    <name type="scientific">Danaus plexippus plexippus</name>
    <dbReference type="NCBI Taxonomy" id="278856"/>
    <lineage>
        <taxon>Eukaryota</taxon>
        <taxon>Metazoa</taxon>
        <taxon>Ecdysozoa</taxon>
        <taxon>Arthropoda</taxon>
        <taxon>Hexapoda</taxon>
        <taxon>Insecta</taxon>
        <taxon>Pterygota</taxon>
        <taxon>Neoptera</taxon>
        <taxon>Endopterygota</taxon>
        <taxon>Lepidoptera</taxon>
        <taxon>Glossata</taxon>
        <taxon>Ditrysia</taxon>
        <taxon>Papilionoidea</taxon>
        <taxon>Nymphalidae</taxon>
        <taxon>Danainae</taxon>
        <taxon>Danaini</taxon>
        <taxon>Danaina</taxon>
        <taxon>Danaus</taxon>
        <taxon>Danaus</taxon>
    </lineage>
</organism>
<feature type="compositionally biased region" description="Low complexity" evidence="6">
    <location>
        <begin position="914"/>
        <end position="925"/>
    </location>
</feature>
<evidence type="ECO:0000256" key="4">
    <source>
        <dbReference type="ARBA" id="ARBA00023136"/>
    </source>
</evidence>
<dbReference type="eggNOG" id="ENOG502S270">
    <property type="taxonomic scope" value="Eukaryota"/>
</dbReference>
<feature type="compositionally biased region" description="Polar residues" evidence="6">
    <location>
        <begin position="164"/>
        <end position="178"/>
    </location>
</feature>
<dbReference type="EMBL" id="AGBW02013627">
    <property type="protein sequence ID" value="OWR43094.1"/>
    <property type="molecule type" value="Genomic_DNA"/>
</dbReference>
<dbReference type="PANTHER" id="PTHR21676">
    <property type="entry name" value="PROTEIN STUM"/>
    <property type="match status" value="1"/>
</dbReference>
<reference evidence="8 9" key="1">
    <citation type="journal article" date="2011" name="Cell">
        <title>The monarch butterfly genome yields insights into long-distance migration.</title>
        <authorList>
            <person name="Zhan S."/>
            <person name="Merlin C."/>
            <person name="Boore J.L."/>
            <person name="Reppert S.M."/>
        </authorList>
    </citation>
    <scope>NUCLEOTIDE SEQUENCE [LARGE SCALE GENOMIC DNA]</scope>
    <source>
        <strain evidence="8">F-2</strain>
    </source>
</reference>
<comment type="caution">
    <text evidence="8">The sequence shown here is derived from an EMBL/GenBank/DDBJ whole genome shotgun (WGS) entry which is preliminary data.</text>
</comment>
<protein>
    <submittedName>
        <fullName evidence="8">Y97E10AL.1</fullName>
    </submittedName>
</protein>
<evidence type="ECO:0000313" key="9">
    <source>
        <dbReference type="Proteomes" id="UP000007151"/>
    </source>
</evidence>
<evidence type="ECO:0000256" key="7">
    <source>
        <dbReference type="SAM" id="Phobius"/>
    </source>
</evidence>
<feature type="compositionally biased region" description="Polar residues" evidence="6">
    <location>
        <begin position="124"/>
        <end position="157"/>
    </location>
</feature>
<keyword evidence="5" id="KW-0175">Coiled coil</keyword>
<feature type="compositionally biased region" description="Polar residues" evidence="6">
    <location>
        <begin position="299"/>
        <end position="323"/>
    </location>
</feature>
<feature type="transmembrane region" description="Helical" evidence="7">
    <location>
        <begin position="1050"/>
        <end position="1072"/>
    </location>
</feature>
<dbReference type="InParanoid" id="A0A212ENN2"/>